<evidence type="ECO:0000313" key="6">
    <source>
        <dbReference type="Proteomes" id="UP000638014"/>
    </source>
</evidence>
<sequence length="183" mass="18949">MTNSIGCIELSSIAVGYAVADAMVKAASIDIIWNEIQCPGRLMLMILGDTASVHAAIEVGASKGRARVVDSLVLSRVHPDVLAAIRKRKAAKAAEALGVVEALTLSSAIQVADSIAKSSSVNIINFNASIGIAGKGVVMFCGDTASVSSAIEIADKYAATRGCTIHSAFIPNPSEQLLARKRL</sequence>
<evidence type="ECO:0000259" key="4">
    <source>
        <dbReference type="PROSITE" id="PS51930"/>
    </source>
</evidence>
<evidence type="ECO:0000313" key="5">
    <source>
        <dbReference type="EMBL" id="MBD1388657.1"/>
    </source>
</evidence>
<dbReference type="PANTHER" id="PTHR33941:SF11">
    <property type="entry name" value="BACTERIAL MICROCOMPARTMENT SHELL PROTEIN PDUJ"/>
    <property type="match status" value="1"/>
</dbReference>
<evidence type="ECO:0000256" key="2">
    <source>
        <dbReference type="ARBA" id="ARBA00024446"/>
    </source>
</evidence>
<keyword evidence="6" id="KW-1185">Reference proteome</keyword>
<dbReference type="InterPro" id="IPR037233">
    <property type="entry name" value="CcmK-like_sf"/>
</dbReference>
<dbReference type="Pfam" id="PF00936">
    <property type="entry name" value="BMC"/>
    <property type="match status" value="2"/>
</dbReference>
<dbReference type="InterPro" id="IPR000249">
    <property type="entry name" value="BMC_dom"/>
</dbReference>
<dbReference type="InterPro" id="IPR050575">
    <property type="entry name" value="BMC_shell"/>
</dbReference>
<evidence type="ECO:0000256" key="3">
    <source>
        <dbReference type="PROSITE-ProRule" id="PRU01278"/>
    </source>
</evidence>
<feature type="domain" description="BMC" evidence="4">
    <location>
        <begin position="4"/>
        <end position="86"/>
    </location>
</feature>
<dbReference type="SMART" id="SM00877">
    <property type="entry name" value="BMC"/>
    <property type="match status" value="2"/>
</dbReference>
<proteinExistence type="inferred from homology"/>
<evidence type="ECO:0000256" key="1">
    <source>
        <dbReference type="ARBA" id="ARBA00024322"/>
    </source>
</evidence>
<dbReference type="InterPro" id="IPR011238">
    <property type="entry name" value="Micro_shell_prot_PduT"/>
</dbReference>
<accession>A0A8J6QTB8</accession>
<dbReference type="PIRSF" id="PIRSF034834">
    <property type="entry name" value="PduT"/>
    <property type="match status" value="1"/>
</dbReference>
<dbReference type="CDD" id="cd07053">
    <property type="entry name" value="BMC_PduT_repeat1"/>
    <property type="match status" value="1"/>
</dbReference>
<dbReference type="Proteomes" id="UP000638014">
    <property type="component" value="Unassembled WGS sequence"/>
</dbReference>
<dbReference type="PROSITE" id="PS51930">
    <property type="entry name" value="BMC_2"/>
    <property type="match status" value="1"/>
</dbReference>
<comment type="subcellular location">
    <subcellularLocation>
        <location evidence="1">Bacterial microcompartment</location>
    </subcellularLocation>
</comment>
<name>A0A8J6QTB8_9GAMM</name>
<dbReference type="SUPFAM" id="SSF143414">
    <property type="entry name" value="CcmK-like"/>
    <property type="match status" value="2"/>
</dbReference>
<gene>
    <name evidence="5" type="ORF">IC617_04375</name>
</gene>
<comment type="caution">
    <text evidence="5">The sequence shown here is derived from an EMBL/GenBank/DDBJ whole genome shotgun (WGS) entry which is preliminary data.</text>
</comment>
<comment type="similarity">
    <text evidence="3">Belongs to the bacterial microcompartments protein family.</text>
</comment>
<dbReference type="EMBL" id="JACXAF010000004">
    <property type="protein sequence ID" value="MBD1388657.1"/>
    <property type="molecule type" value="Genomic_DNA"/>
</dbReference>
<dbReference type="PANTHER" id="PTHR33941">
    <property type="entry name" value="PROPANEDIOL UTILIZATION PROTEIN PDUA"/>
    <property type="match status" value="1"/>
</dbReference>
<protein>
    <submittedName>
        <fullName evidence="5">BMC domain-containing protein</fullName>
    </submittedName>
</protein>
<reference evidence="5" key="1">
    <citation type="submission" date="2020-09" db="EMBL/GenBank/DDBJ databases">
        <title>A novel bacterium of genus Neiella, isolated from South China Sea.</title>
        <authorList>
            <person name="Huang H."/>
            <person name="Mo K."/>
            <person name="Hu Y."/>
        </authorList>
    </citation>
    <scope>NUCLEOTIDE SEQUENCE</scope>
    <source>
        <strain evidence="5">HB171785</strain>
    </source>
</reference>
<organism evidence="5 6">
    <name type="scientific">Neiella litorisoli</name>
    <dbReference type="NCBI Taxonomy" id="2771431"/>
    <lineage>
        <taxon>Bacteria</taxon>
        <taxon>Pseudomonadati</taxon>
        <taxon>Pseudomonadota</taxon>
        <taxon>Gammaproteobacteria</taxon>
        <taxon>Alteromonadales</taxon>
        <taxon>Echinimonadaceae</taxon>
        <taxon>Neiella</taxon>
    </lineage>
</organism>
<dbReference type="AlphaFoldDB" id="A0A8J6QTB8"/>
<dbReference type="GO" id="GO:0031469">
    <property type="term" value="C:bacterial microcompartment"/>
    <property type="evidence" value="ECO:0007669"/>
    <property type="project" value="UniProtKB-SubCell"/>
</dbReference>
<dbReference type="RefSeq" id="WP_191143766.1">
    <property type="nucleotide sequence ID" value="NZ_JACXAF010000004.1"/>
</dbReference>
<dbReference type="InterPro" id="IPR044872">
    <property type="entry name" value="CcmK/CsoS1_BMC"/>
</dbReference>
<dbReference type="Gene3D" id="3.30.70.1710">
    <property type="match status" value="2"/>
</dbReference>
<keyword evidence="2" id="KW-1283">Bacterial microcompartment</keyword>